<dbReference type="Pfam" id="PF13499">
    <property type="entry name" value="EF-hand_7"/>
    <property type="match status" value="1"/>
</dbReference>
<sequence length="258" mass="28868">MTDDPSLNPSTSAPSSTTTKDKHMKSRSSLAYAIGGAASKSGDQKQRNEAIKNLLTHVIFAEVNNMDNDSAKFQEDTLHQLLDEMRANFVLCDKGKRGALDRKEFGEWLQQCGLDLFSDDINTIFTMFDVHCTGLIDYRDFMQNYVPKSVPGVARDKEDNVGTARATRNMDAISNAFNDISLKEPGFITLDELEAAFAKHKIKVYGRVNTVFDFIAKGKDKISLADFNSVFSTDVYKNRTVAPTTKDILEQVQLLQFQ</sequence>
<organism evidence="3 4">
    <name type="scientific">Reticulomyxa filosa</name>
    <dbReference type="NCBI Taxonomy" id="46433"/>
    <lineage>
        <taxon>Eukaryota</taxon>
        <taxon>Sar</taxon>
        <taxon>Rhizaria</taxon>
        <taxon>Retaria</taxon>
        <taxon>Foraminifera</taxon>
        <taxon>Monothalamids</taxon>
        <taxon>Reticulomyxidae</taxon>
        <taxon>Reticulomyxa</taxon>
    </lineage>
</organism>
<feature type="region of interest" description="Disordered" evidence="1">
    <location>
        <begin position="1"/>
        <end position="26"/>
    </location>
</feature>
<protein>
    <recommendedName>
        <fullName evidence="2">EF-hand domain-containing protein</fullName>
    </recommendedName>
</protein>
<dbReference type="AlphaFoldDB" id="X6NF67"/>
<dbReference type="SUPFAM" id="SSF47473">
    <property type="entry name" value="EF-hand"/>
    <property type="match status" value="1"/>
</dbReference>
<feature type="compositionally biased region" description="Low complexity" evidence="1">
    <location>
        <begin position="9"/>
        <end position="18"/>
    </location>
</feature>
<evidence type="ECO:0000313" key="4">
    <source>
        <dbReference type="Proteomes" id="UP000023152"/>
    </source>
</evidence>
<dbReference type="EMBL" id="ASPP01008834">
    <property type="protein sequence ID" value="ETO24955.1"/>
    <property type="molecule type" value="Genomic_DNA"/>
</dbReference>
<dbReference type="InterPro" id="IPR011992">
    <property type="entry name" value="EF-hand-dom_pair"/>
</dbReference>
<feature type="non-terminal residue" evidence="3">
    <location>
        <position position="258"/>
    </location>
</feature>
<dbReference type="Proteomes" id="UP000023152">
    <property type="component" value="Unassembled WGS sequence"/>
</dbReference>
<evidence type="ECO:0000313" key="3">
    <source>
        <dbReference type="EMBL" id="ETO24955.1"/>
    </source>
</evidence>
<dbReference type="PROSITE" id="PS50222">
    <property type="entry name" value="EF_HAND_2"/>
    <property type="match status" value="1"/>
</dbReference>
<evidence type="ECO:0000256" key="1">
    <source>
        <dbReference type="SAM" id="MobiDB-lite"/>
    </source>
</evidence>
<dbReference type="GO" id="GO:0005509">
    <property type="term" value="F:calcium ion binding"/>
    <property type="evidence" value="ECO:0007669"/>
    <property type="project" value="InterPro"/>
</dbReference>
<reference evidence="3 4" key="1">
    <citation type="journal article" date="2013" name="Curr. Biol.">
        <title>The Genome of the Foraminiferan Reticulomyxa filosa.</title>
        <authorList>
            <person name="Glockner G."/>
            <person name="Hulsmann N."/>
            <person name="Schleicher M."/>
            <person name="Noegel A.A."/>
            <person name="Eichinger L."/>
            <person name="Gallinger C."/>
            <person name="Pawlowski J."/>
            <person name="Sierra R."/>
            <person name="Euteneuer U."/>
            <person name="Pillet L."/>
            <person name="Moustafa A."/>
            <person name="Platzer M."/>
            <person name="Groth M."/>
            <person name="Szafranski K."/>
            <person name="Schliwa M."/>
        </authorList>
    </citation>
    <scope>NUCLEOTIDE SEQUENCE [LARGE SCALE GENOMIC DNA]</scope>
</reference>
<accession>X6NF67</accession>
<evidence type="ECO:0000259" key="2">
    <source>
        <dbReference type="PROSITE" id="PS50222"/>
    </source>
</evidence>
<feature type="domain" description="EF-hand" evidence="2">
    <location>
        <begin position="80"/>
        <end position="115"/>
    </location>
</feature>
<comment type="caution">
    <text evidence="3">The sequence shown here is derived from an EMBL/GenBank/DDBJ whole genome shotgun (WGS) entry which is preliminary data.</text>
</comment>
<dbReference type="Gene3D" id="1.10.238.10">
    <property type="entry name" value="EF-hand"/>
    <property type="match status" value="1"/>
</dbReference>
<dbReference type="InterPro" id="IPR002048">
    <property type="entry name" value="EF_hand_dom"/>
</dbReference>
<gene>
    <name evidence="3" type="ORF">RFI_12188</name>
</gene>
<proteinExistence type="predicted"/>
<keyword evidence="4" id="KW-1185">Reference proteome</keyword>
<dbReference type="OrthoDB" id="5859791at2759"/>
<name>X6NF67_RETFI</name>